<keyword evidence="5" id="KW-0028">Amino-acid biosynthesis</keyword>
<dbReference type="GO" id="GO:0009507">
    <property type="term" value="C:chloroplast"/>
    <property type="evidence" value="ECO:0007669"/>
    <property type="project" value="UniProtKB-SubCell"/>
</dbReference>
<dbReference type="InterPro" id="IPR045186">
    <property type="entry name" value="Indole-3-glycerol_P_synth"/>
</dbReference>
<reference evidence="11 12" key="1">
    <citation type="submission" date="2022-07" db="EMBL/GenBank/DDBJ databases">
        <title>Genome-wide signatures of adaptation to extreme environments.</title>
        <authorList>
            <person name="Cho C.H."/>
            <person name="Yoon H.S."/>
        </authorList>
    </citation>
    <scope>NUCLEOTIDE SEQUENCE [LARGE SCALE GENOMIC DNA]</scope>
    <source>
        <strain evidence="11 12">DBV 063 E5</strain>
    </source>
</reference>
<gene>
    <name evidence="11" type="ORF">CDCA_CDCA08G2380</name>
</gene>
<evidence type="ECO:0000256" key="9">
    <source>
        <dbReference type="ARBA" id="ARBA00023239"/>
    </source>
</evidence>
<dbReference type="Gene3D" id="3.20.20.70">
    <property type="entry name" value="Aldolase class I"/>
    <property type="match status" value="1"/>
</dbReference>
<evidence type="ECO:0000256" key="7">
    <source>
        <dbReference type="ARBA" id="ARBA00022822"/>
    </source>
</evidence>
<comment type="catalytic activity">
    <reaction evidence="1">
        <text>1-(2-carboxyphenylamino)-1-deoxy-D-ribulose 5-phosphate + H(+) = (1S,2R)-1-C-(indol-3-yl)glycerol 3-phosphate + CO2 + H2O</text>
        <dbReference type="Rhea" id="RHEA:23476"/>
        <dbReference type="ChEBI" id="CHEBI:15377"/>
        <dbReference type="ChEBI" id="CHEBI:15378"/>
        <dbReference type="ChEBI" id="CHEBI:16526"/>
        <dbReference type="ChEBI" id="CHEBI:58613"/>
        <dbReference type="ChEBI" id="CHEBI:58866"/>
        <dbReference type="EC" id="4.1.1.48"/>
    </reaction>
</comment>
<feature type="domain" description="Indole-3-glycerol phosphate synthase" evidence="10">
    <location>
        <begin position="83"/>
        <end position="334"/>
    </location>
</feature>
<comment type="subcellular location">
    <subcellularLocation>
        <location evidence="2">Plastid</location>
        <location evidence="2">Chloroplast</location>
    </subcellularLocation>
</comment>
<dbReference type="InterPro" id="IPR011060">
    <property type="entry name" value="RibuloseP-bd_barrel"/>
</dbReference>
<dbReference type="PANTHER" id="PTHR22854">
    <property type="entry name" value="TRYPTOPHAN BIOSYNTHESIS PROTEIN"/>
    <property type="match status" value="1"/>
</dbReference>
<evidence type="ECO:0000313" key="12">
    <source>
        <dbReference type="Proteomes" id="UP001301350"/>
    </source>
</evidence>
<keyword evidence="9" id="KW-0456">Lyase</keyword>
<evidence type="ECO:0000256" key="4">
    <source>
        <dbReference type="ARBA" id="ARBA00012362"/>
    </source>
</evidence>
<comment type="pathway">
    <text evidence="3">Amino-acid biosynthesis; L-tryptophan biosynthesis; L-tryptophan from chorismate: step 4/5.</text>
</comment>
<dbReference type="Pfam" id="PF00218">
    <property type="entry name" value="IGPS"/>
    <property type="match status" value="1"/>
</dbReference>
<organism evidence="11 12">
    <name type="scientific">Cyanidium caldarium</name>
    <name type="common">Red alga</name>
    <dbReference type="NCBI Taxonomy" id="2771"/>
    <lineage>
        <taxon>Eukaryota</taxon>
        <taxon>Rhodophyta</taxon>
        <taxon>Bangiophyceae</taxon>
        <taxon>Cyanidiales</taxon>
        <taxon>Cyanidiaceae</taxon>
        <taxon>Cyanidium</taxon>
    </lineage>
</organism>
<sequence length="389" mass="41995">MTECTSPLAFCVAGARPTTAHRRPARRCERPLLPHPSGRALISPLRRARLSMTATDPSVASSEGSRGLPSVLVDILQRKEREVQQLKADMERAGAEHPLRKRMAQAAAGNICSSTAFSGAIRKPRGTVCVIAEIKRQSPSAGVLAEVPDVRFYSQMYYKAGAAAISVLTDEAFAGTLDDLRTVVEHQKNYRGNFPGPCPVLRKDFIIDEVQIAEAAEAGAAAVLLIVAALGREKLQQLLQATERHGLEALVEVHDEAELEVAKAVGAKIIGVNARNLHTFEVNLDVCMSLIERFPEGVIAVAESGIKETTDAWRLRDAGFSALLIGELLMRASQSVKHGANAYESSYNQAFGIIRAFQSKGSVKFGPTTLARGYGMNEGAKESLGYLEM</sequence>
<dbReference type="CDD" id="cd00331">
    <property type="entry name" value="IGPS"/>
    <property type="match status" value="1"/>
</dbReference>
<dbReference type="GO" id="GO:0004425">
    <property type="term" value="F:indole-3-glycerol-phosphate synthase activity"/>
    <property type="evidence" value="ECO:0007669"/>
    <property type="project" value="UniProtKB-EC"/>
</dbReference>
<keyword evidence="6" id="KW-0210">Decarboxylase</keyword>
<evidence type="ECO:0000259" key="10">
    <source>
        <dbReference type="Pfam" id="PF00218"/>
    </source>
</evidence>
<dbReference type="InterPro" id="IPR013798">
    <property type="entry name" value="Indole-3-glycerol_P_synth_dom"/>
</dbReference>
<dbReference type="EC" id="4.1.1.48" evidence="4"/>
<dbReference type="SUPFAM" id="SSF51366">
    <property type="entry name" value="Ribulose-phoshate binding barrel"/>
    <property type="match status" value="1"/>
</dbReference>
<dbReference type="PANTHER" id="PTHR22854:SF2">
    <property type="entry name" value="INDOLE-3-GLYCEROL-PHOSPHATE SYNTHASE"/>
    <property type="match status" value="1"/>
</dbReference>
<evidence type="ECO:0000256" key="5">
    <source>
        <dbReference type="ARBA" id="ARBA00022605"/>
    </source>
</evidence>
<evidence type="ECO:0000256" key="2">
    <source>
        <dbReference type="ARBA" id="ARBA00004229"/>
    </source>
</evidence>
<evidence type="ECO:0000256" key="3">
    <source>
        <dbReference type="ARBA" id="ARBA00004696"/>
    </source>
</evidence>
<evidence type="ECO:0000313" key="11">
    <source>
        <dbReference type="EMBL" id="KAK4536355.1"/>
    </source>
</evidence>
<keyword evidence="12" id="KW-1185">Reference proteome</keyword>
<comment type="caution">
    <text evidence="11">The sequence shown here is derived from an EMBL/GenBank/DDBJ whole genome shotgun (WGS) entry which is preliminary data.</text>
</comment>
<keyword evidence="7" id="KW-0822">Tryptophan biosynthesis</keyword>
<dbReference type="GO" id="GO:0004640">
    <property type="term" value="F:phosphoribosylanthranilate isomerase activity"/>
    <property type="evidence" value="ECO:0007669"/>
    <property type="project" value="TreeGrafter"/>
</dbReference>
<evidence type="ECO:0000256" key="8">
    <source>
        <dbReference type="ARBA" id="ARBA00023141"/>
    </source>
</evidence>
<evidence type="ECO:0000256" key="6">
    <source>
        <dbReference type="ARBA" id="ARBA00022793"/>
    </source>
</evidence>
<dbReference type="EMBL" id="JANCYW010000008">
    <property type="protein sequence ID" value="KAK4536355.1"/>
    <property type="molecule type" value="Genomic_DNA"/>
</dbReference>
<dbReference type="GO" id="GO:0000162">
    <property type="term" value="P:L-tryptophan biosynthetic process"/>
    <property type="evidence" value="ECO:0007669"/>
    <property type="project" value="UniProtKB-KW"/>
</dbReference>
<protein>
    <recommendedName>
        <fullName evidence="4">indole-3-glycerol-phosphate synthase</fullName>
        <ecNumber evidence="4">4.1.1.48</ecNumber>
    </recommendedName>
</protein>
<accession>A0AAV9IW79</accession>
<keyword evidence="8" id="KW-0057">Aromatic amino acid biosynthesis</keyword>
<evidence type="ECO:0000256" key="1">
    <source>
        <dbReference type="ARBA" id="ARBA00001633"/>
    </source>
</evidence>
<dbReference type="InterPro" id="IPR013785">
    <property type="entry name" value="Aldolase_TIM"/>
</dbReference>
<name>A0AAV9IW79_CYACA</name>
<dbReference type="AlphaFoldDB" id="A0AAV9IW79"/>
<dbReference type="Proteomes" id="UP001301350">
    <property type="component" value="Unassembled WGS sequence"/>
</dbReference>
<proteinExistence type="predicted"/>